<gene>
    <name evidence="1" type="ORF">ACFQMJ_28350</name>
</gene>
<name>A0ABW2FH37_9BACL</name>
<organism evidence="1 2">
    <name type="scientific">Cohnella cellulosilytica</name>
    <dbReference type="NCBI Taxonomy" id="986710"/>
    <lineage>
        <taxon>Bacteria</taxon>
        <taxon>Bacillati</taxon>
        <taxon>Bacillota</taxon>
        <taxon>Bacilli</taxon>
        <taxon>Bacillales</taxon>
        <taxon>Paenibacillaceae</taxon>
        <taxon>Cohnella</taxon>
    </lineage>
</organism>
<evidence type="ECO:0000313" key="2">
    <source>
        <dbReference type="Proteomes" id="UP001596378"/>
    </source>
</evidence>
<dbReference type="Proteomes" id="UP001596378">
    <property type="component" value="Unassembled WGS sequence"/>
</dbReference>
<keyword evidence="2" id="KW-1185">Reference proteome</keyword>
<proteinExistence type="predicted"/>
<reference evidence="2" key="1">
    <citation type="journal article" date="2019" name="Int. J. Syst. Evol. Microbiol.">
        <title>The Global Catalogue of Microorganisms (GCM) 10K type strain sequencing project: providing services to taxonomists for standard genome sequencing and annotation.</title>
        <authorList>
            <consortium name="The Broad Institute Genomics Platform"/>
            <consortium name="The Broad Institute Genome Sequencing Center for Infectious Disease"/>
            <person name="Wu L."/>
            <person name="Ma J."/>
        </authorList>
    </citation>
    <scope>NUCLEOTIDE SEQUENCE [LARGE SCALE GENOMIC DNA]</scope>
    <source>
        <strain evidence="2">KCTC 12907</strain>
    </source>
</reference>
<comment type="caution">
    <text evidence="1">The sequence shown here is derived from an EMBL/GenBank/DDBJ whole genome shotgun (WGS) entry which is preliminary data.</text>
</comment>
<accession>A0ABW2FH37</accession>
<protein>
    <submittedName>
        <fullName evidence="1">Uncharacterized protein</fullName>
    </submittedName>
</protein>
<evidence type="ECO:0000313" key="1">
    <source>
        <dbReference type="EMBL" id="MFC7152465.1"/>
    </source>
</evidence>
<dbReference type="RefSeq" id="WP_378044117.1">
    <property type="nucleotide sequence ID" value="NZ_JBHMDN010000002.1"/>
</dbReference>
<sequence>MKPRYMILKGGSPAIHKLGDIGREQDDLIYVKSETPDHFIGNFVEGFGFTDVAFKKNDCRSLNPGEIEELNNSVIRLGGIRYRMRVDPEGYPIEEKSHE</sequence>
<dbReference type="EMBL" id="JBHTAI010000023">
    <property type="protein sequence ID" value="MFC7152465.1"/>
    <property type="molecule type" value="Genomic_DNA"/>
</dbReference>